<proteinExistence type="predicted"/>
<evidence type="ECO:0008006" key="3">
    <source>
        <dbReference type="Google" id="ProtNLM"/>
    </source>
</evidence>
<sequence length="132" mass="14749">MKREITCIVCPKGCQMIVNNIDGQYIVEGNSCIRGAKYGVDEVTNPKRMITSTVRLEEAYLNMLPIKTSSSVQKNLVFEIMNILSTIKITAPVKVGDIIVKNVLNTGVDIVSTKTIDNICEPYEKEELRKIL</sequence>
<protein>
    <recommendedName>
        <fullName evidence="3">Molybdopterin oxidoreductase</fullName>
    </recommendedName>
</protein>
<dbReference type="Gene3D" id="3.10.530.10">
    <property type="entry name" value="CPE0013-like"/>
    <property type="match status" value="1"/>
</dbReference>
<dbReference type="RefSeq" id="WP_228105374.1">
    <property type="nucleotide sequence ID" value="NZ_CP101637.1"/>
</dbReference>
<keyword evidence="2" id="KW-1185">Reference proteome</keyword>
<accession>A0ABY9Q5S8</accession>
<dbReference type="EMBL" id="CP101637">
    <property type="protein sequence ID" value="WMT82888.1"/>
    <property type="molecule type" value="Genomic_DNA"/>
</dbReference>
<evidence type="ECO:0000313" key="1">
    <source>
        <dbReference type="EMBL" id="WMT82888.1"/>
    </source>
</evidence>
<organism evidence="1 2">
    <name type="scientific">Terrisporobacter mayombei</name>
    <dbReference type="NCBI Taxonomy" id="1541"/>
    <lineage>
        <taxon>Bacteria</taxon>
        <taxon>Bacillati</taxon>
        <taxon>Bacillota</taxon>
        <taxon>Clostridia</taxon>
        <taxon>Peptostreptococcales</taxon>
        <taxon>Peptostreptococcaceae</taxon>
        <taxon>Terrisporobacter</taxon>
    </lineage>
</organism>
<dbReference type="SUPFAM" id="SSF160148">
    <property type="entry name" value="CPE0013-like"/>
    <property type="match status" value="1"/>
</dbReference>
<evidence type="ECO:0000313" key="2">
    <source>
        <dbReference type="Proteomes" id="UP001235030"/>
    </source>
</evidence>
<dbReference type="InterPro" id="IPR036593">
    <property type="entry name" value="CPE0013-like_sf"/>
</dbReference>
<dbReference type="PANTHER" id="PTHR39450:SF1">
    <property type="entry name" value="DUF1667 DOMAIN-CONTAINING PROTEIN"/>
    <property type="match status" value="1"/>
</dbReference>
<dbReference type="Proteomes" id="UP001235030">
    <property type="component" value="Chromosome"/>
</dbReference>
<dbReference type="PANTHER" id="PTHR39450">
    <property type="entry name" value="MOLYBDOPTERIN OXIDOREDUCTASE, 4FE-4S CLUSTER-BINDING SUBUNIT"/>
    <property type="match status" value="1"/>
</dbReference>
<dbReference type="InterPro" id="IPR012460">
    <property type="entry name" value="DUF1667"/>
</dbReference>
<dbReference type="Pfam" id="PF07892">
    <property type="entry name" value="DUF1667"/>
    <property type="match status" value="1"/>
</dbReference>
<gene>
    <name evidence="1" type="ORF">TEMA_33840</name>
</gene>
<name>A0ABY9Q5S8_9FIRM</name>
<reference evidence="1 2" key="1">
    <citation type="submission" date="2022-07" db="EMBL/GenBank/DDBJ databases">
        <title>Genome sequence of Terrisporobacter mayombei DSM6539.</title>
        <authorList>
            <person name="Boeer T."/>
            <person name="Bengelsdorf F.R."/>
            <person name="Daniel R."/>
            <person name="Poehlein A."/>
        </authorList>
    </citation>
    <scope>NUCLEOTIDE SEQUENCE [LARGE SCALE GENOMIC DNA]</scope>
    <source>
        <strain evidence="1 2">DSM 6539</strain>
    </source>
</reference>